<dbReference type="InterPro" id="IPR050127">
    <property type="entry name" value="Serine_Proteases_S1"/>
</dbReference>
<dbReference type="OrthoDB" id="6380398at2759"/>
<dbReference type="InterPro" id="IPR000884">
    <property type="entry name" value="TSP1_rpt"/>
</dbReference>
<keyword evidence="3" id="KW-0645">Protease</keyword>
<evidence type="ECO:0000256" key="7">
    <source>
        <dbReference type="ARBA" id="ARBA00023157"/>
    </source>
</evidence>
<keyword evidence="2" id="KW-0964">Secreted</keyword>
<evidence type="ECO:0000256" key="2">
    <source>
        <dbReference type="ARBA" id="ARBA00022525"/>
    </source>
</evidence>
<comment type="subcellular location">
    <subcellularLocation>
        <location evidence="1">Secreted</location>
    </subcellularLocation>
</comment>
<evidence type="ECO:0000313" key="11">
    <source>
        <dbReference type="Proteomes" id="UP000749559"/>
    </source>
</evidence>
<evidence type="ECO:0000256" key="6">
    <source>
        <dbReference type="ARBA" id="ARBA00022825"/>
    </source>
</evidence>
<evidence type="ECO:0000256" key="8">
    <source>
        <dbReference type="ARBA" id="ARBA00023180"/>
    </source>
</evidence>
<dbReference type="PRINTS" id="PR00722">
    <property type="entry name" value="CHYMOTRYPSIN"/>
</dbReference>
<dbReference type="InterPro" id="IPR043504">
    <property type="entry name" value="Peptidase_S1_PA_chymotrypsin"/>
</dbReference>
<protein>
    <recommendedName>
        <fullName evidence="9">Peptidase S1 domain-containing protein</fullName>
    </recommendedName>
</protein>
<dbReference type="InterPro" id="IPR033116">
    <property type="entry name" value="TRYPSIN_SER"/>
</dbReference>
<gene>
    <name evidence="10" type="ORF">OFUS_LOCUS25535</name>
</gene>
<dbReference type="PROSITE" id="PS00135">
    <property type="entry name" value="TRYPSIN_SER"/>
    <property type="match status" value="1"/>
</dbReference>
<dbReference type="SMART" id="SM00209">
    <property type="entry name" value="TSP1"/>
    <property type="match status" value="1"/>
</dbReference>
<dbReference type="AlphaFoldDB" id="A0A8S4Q8K7"/>
<dbReference type="Gene3D" id="2.40.10.10">
    <property type="entry name" value="Trypsin-like serine proteases"/>
    <property type="match status" value="1"/>
</dbReference>
<keyword evidence="8" id="KW-0325">Glycoprotein</keyword>
<dbReference type="GO" id="GO:0006508">
    <property type="term" value="P:proteolysis"/>
    <property type="evidence" value="ECO:0007669"/>
    <property type="project" value="UniProtKB-KW"/>
</dbReference>
<dbReference type="PROSITE" id="PS50240">
    <property type="entry name" value="TRYPSIN_DOM"/>
    <property type="match status" value="1"/>
</dbReference>
<evidence type="ECO:0000259" key="9">
    <source>
        <dbReference type="PROSITE" id="PS50240"/>
    </source>
</evidence>
<dbReference type="PANTHER" id="PTHR24264:SF65">
    <property type="entry name" value="SRCR DOMAIN-CONTAINING PROTEIN"/>
    <property type="match status" value="1"/>
</dbReference>
<evidence type="ECO:0000313" key="10">
    <source>
        <dbReference type="EMBL" id="CAH1801784.1"/>
    </source>
</evidence>
<evidence type="ECO:0000256" key="1">
    <source>
        <dbReference type="ARBA" id="ARBA00004613"/>
    </source>
</evidence>
<proteinExistence type="predicted"/>
<dbReference type="EMBL" id="CAIIXF020000012">
    <property type="protein sequence ID" value="CAH1801784.1"/>
    <property type="molecule type" value="Genomic_DNA"/>
</dbReference>
<dbReference type="GO" id="GO:0004252">
    <property type="term" value="F:serine-type endopeptidase activity"/>
    <property type="evidence" value="ECO:0007669"/>
    <property type="project" value="InterPro"/>
</dbReference>
<keyword evidence="7" id="KW-1015">Disulfide bond</keyword>
<accession>A0A8S4Q8K7</accession>
<dbReference type="SUPFAM" id="SSF50494">
    <property type="entry name" value="Trypsin-like serine proteases"/>
    <property type="match status" value="1"/>
</dbReference>
<dbReference type="SMART" id="SM00020">
    <property type="entry name" value="Tryp_SPc"/>
    <property type="match status" value="1"/>
</dbReference>
<feature type="domain" description="Peptidase S1" evidence="9">
    <location>
        <begin position="1"/>
        <end position="197"/>
    </location>
</feature>
<dbReference type="Gene3D" id="2.20.100.10">
    <property type="entry name" value="Thrombospondin type-1 (TSP1) repeat"/>
    <property type="match status" value="1"/>
</dbReference>
<reference evidence="10" key="1">
    <citation type="submission" date="2022-03" db="EMBL/GenBank/DDBJ databases">
        <authorList>
            <person name="Martin C."/>
        </authorList>
    </citation>
    <scope>NUCLEOTIDE SEQUENCE</scope>
</reference>
<dbReference type="InterPro" id="IPR001314">
    <property type="entry name" value="Peptidase_S1A"/>
</dbReference>
<dbReference type="SUPFAM" id="SSF82895">
    <property type="entry name" value="TSP-1 type 1 repeat"/>
    <property type="match status" value="1"/>
</dbReference>
<comment type="caution">
    <text evidence="10">The sequence shown here is derived from an EMBL/GenBank/DDBJ whole genome shotgun (WGS) entry which is preliminary data.</text>
</comment>
<keyword evidence="6" id="KW-0720">Serine protease</keyword>
<dbReference type="InterPro" id="IPR001254">
    <property type="entry name" value="Trypsin_dom"/>
</dbReference>
<dbReference type="CDD" id="cd00190">
    <property type="entry name" value="Tryp_SPc"/>
    <property type="match status" value="1"/>
</dbReference>
<dbReference type="Pfam" id="PF00089">
    <property type="entry name" value="Trypsin"/>
    <property type="match status" value="1"/>
</dbReference>
<organism evidence="10 11">
    <name type="scientific">Owenia fusiformis</name>
    <name type="common">Polychaete worm</name>
    <dbReference type="NCBI Taxonomy" id="6347"/>
    <lineage>
        <taxon>Eukaryota</taxon>
        <taxon>Metazoa</taxon>
        <taxon>Spiralia</taxon>
        <taxon>Lophotrochozoa</taxon>
        <taxon>Annelida</taxon>
        <taxon>Polychaeta</taxon>
        <taxon>Sedentaria</taxon>
        <taxon>Canalipalpata</taxon>
        <taxon>Sabellida</taxon>
        <taxon>Oweniida</taxon>
        <taxon>Oweniidae</taxon>
        <taxon>Owenia</taxon>
    </lineage>
</organism>
<dbReference type="PANTHER" id="PTHR24264">
    <property type="entry name" value="TRYPSIN-RELATED"/>
    <property type="match status" value="1"/>
</dbReference>
<name>A0A8S4Q8K7_OWEFU</name>
<keyword evidence="5" id="KW-0378">Hydrolase</keyword>
<dbReference type="Proteomes" id="UP000749559">
    <property type="component" value="Unassembled WGS sequence"/>
</dbReference>
<dbReference type="InterPro" id="IPR009003">
    <property type="entry name" value="Peptidase_S1_PA"/>
</dbReference>
<keyword evidence="4" id="KW-0732">Signal</keyword>
<keyword evidence="11" id="KW-1185">Reference proteome</keyword>
<evidence type="ECO:0000256" key="4">
    <source>
        <dbReference type="ARBA" id="ARBA00022729"/>
    </source>
</evidence>
<dbReference type="PROSITE" id="PS50092">
    <property type="entry name" value="TSP1"/>
    <property type="match status" value="1"/>
</dbReference>
<sequence>MAMLIKTGKHNVFATEPPLEQNRKIQSVTIHDDFNAITLDNDIAIITLDSPLQFNNHTHPINLPTDTFEQTRRRVRKGLCRVIGWGATDPLRLNQMSDVLMQVDINLQRNCTLTLNSDREKVTDNMFCASAKNPNKTHGSIRLDSCFGDSGGPLMCKEGDKWYQHGIVSWGPNSCGEQSGVYVKISNYLDWIKSVISTPGGWGEFSGYSPCSVACGGGTQSRVRVCTNPEPIGNGECDDYSFKTAGGDFVQVEDVECNMNMCG</sequence>
<evidence type="ECO:0000256" key="3">
    <source>
        <dbReference type="ARBA" id="ARBA00022670"/>
    </source>
</evidence>
<evidence type="ECO:0000256" key="5">
    <source>
        <dbReference type="ARBA" id="ARBA00022801"/>
    </source>
</evidence>
<dbReference type="Pfam" id="PF00090">
    <property type="entry name" value="TSP_1"/>
    <property type="match status" value="1"/>
</dbReference>
<dbReference type="FunFam" id="2.40.10.10:FF:000054">
    <property type="entry name" value="Complement C1r subcomponent"/>
    <property type="match status" value="1"/>
</dbReference>
<dbReference type="GO" id="GO:0005615">
    <property type="term" value="C:extracellular space"/>
    <property type="evidence" value="ECO:0007669"/>
    <property type="project" value="TreeGrafter"/>
</dbReference>
<dbReference type="InterPro" id="IPR036383">
    <property type="entry name" value="TSP1_rpt_sf"/>
</dbReference>